<dbReference type="Gramene" id="KGN56587">
    <property type="protein sequence ID" value="KGN56587"/>
    <property type="gene ID" value="Csa_3G125540"/>
</dbReference>
<reference evidence="2 3" key="3">
    <citation type="journal article" date="2010" name="BMC Genomics">
        <title>Transcriptome sequencing and comparative analysis of cucumber flowers with different sex types.</title>
        <authorList>
            <person name="Guo S."/>
            <person name="Zheng Y."/>
            <person name="Joung J.G."/>
            <person name="Liu S."/>
            <person name="Zhang Z."/>
            <person name="Crasta O.R."/>
            <person name="Sobral B.W."/>
            <person name="Xu Y."/>
            <person name="Huang S."/>
            <person name="Fei Z."/>
        </authorList>
    </citation>
    <scope>NUCLEOTIDE SEQUENCE [LARGE SCALE GENOMIC DNA]</scope>
    <source>
        <strain evidence="3">cv. 9930</strain>
    </source>
</reference>
<evidence type="ECO:0000256" key="1">
    <source>
        <dbReference type="SAM" id="MobiDB-lite"/>
    </source>
</evidence>
<feature type="region of interest" description="Disordered" evidence="1">
    <location>
        <begin position="36"/>
        <end position="102"/>
    </location>
</feature>
<sequence>MVGIPFGVATGTRKLKSMFPQARAIALNTGHLEQLTENKTFTDNQASSRTKQLPDSIPDEKAKKTPRKMRGSALKSENDDGDSCDCSGSHDSGRSSSGDGAWKGAGGEVHVIDFEWRNAFDWSRGRAMKALKFGGRILMEVSRKGWSMARARVWNLLDGLLILGKVKWAFA</sequence>
<proteinExistence type="predicted"/>
<feature type="compositionally biased region" description="Low complexity" evidence="1">
    <location>
        <begin position="84"/>
        <end position="100"/>
    </location>
</feature>
<name>A0A0A0L7L5_CUCSA</name>
<protein>
    <submittedName>
        <fullName evidence="2">Uncharacterized protein</fullName>
    </submittedName>
</protein>
<feature type="compositionally biased region" description="Polar residues" evidence="1">
    <location>
        <begin position="36"/>
        <end position="53"/>
    </location>
</feature>
<reference evidence="2 3" key="1">
    <citation type="journal article" date="2009" name="Nat. Genet.">
        <title>The genome of the cucumber, Cucumis sativus L.</title>
        <authorList>
            <person name="Huang S."/>
            <person name="Li R."/>
            <person name="Zhang Z."/>
            <person name="Li L."/>
            <person name="Gu X."/>
            <person name="Fan W."/>
            <person name="Lucas W.J."/>
            <person name="Wang X."/>
            <person name="Xie B."/>
            <person name="Ni P."/>
            <person name="Ren Y."/>
            <person name="Zhu H."/>
            <person name="Li J."/>
            <person name="Lin K."/>
            <person name="Jin W."/>
            <person name="Fei Z."/>
            <person name="Li G."/>
            <person name="Staub J."/>
            <person name="Kilian A."/>
            <person name="van der Vossen E.A."/>
            <person name="Wu Y."/>
            <person name="Guo J."/>
            <person name="He J."/>
            <person name="Jia Z."/>
            <person name="Ren Y."/>
            <person name="Tian G."/>
            <person name="Lu Y."/>
            <person name="Ruan J."/>
            <person name="Qian W."/>
            <person name="Wang M."/>
            <person name="Huang Q."/>
            <person name="Li B."/>
            <person name="Xuan Z."/>
            <person name="Cao J."/>
            <person name="Asan"/>
            <person name="Wu Z."/>
            <person name="Zhang J."/>
            <person name="Cai Q."/>
            <person name="Bai Y."/>
            <person name="Zhao B."/>
            <person name="Han Y."/>
            <person name="Li Y."/>
            <person name="Li X."/>
            <person name="Wang S."/>
            <person name="Shi Q."/>
            <person name="Liu S."/>
            <person name="Cho W.K."/>
            <person name="Kim J.Y."/>
            <person name="Xu Y."/>
            <person name="Heller-Uszynska K."/>
            <person name="Miao H."/>
            <person name="Cheng Z."/>
            <person name="Zhang S."/>
            <person name="Wu J."/>
            <person name="Yang Y."/>
            <person name="Kang H."/>
            <person name="Li M."/>
            <person name="Liang H."/>
            <person name="Ren X."/>
            <person name="Shi Z."/>
            <person name="Wen M."/>
            <person name="Jian M."/>
            <person name="Yang H."/>
            <person name="Zhang G."/>
            <person name="Yang Z."/>
            <person name="Chen R."/>
            <person name="Liu S."/>
            <person name="Li J."/>
            <person name="Ma L."/>
            <person name="Liu H."/>
            <person name="Zhou Y."/>
            <person name="Zhao J."/>
            <person name="Fang X."/>
            <person name="Li G."/>
            <person name="Fang L."/>
            <person name="Li Y."/>
            <person name="Liu D."/>
            <person name="Zheng H."/>
            <person name="Zhang Y."/>
            <person name="Qin N."/>
            <person name="Li Z."/>
            <person name="Yang G."/>
            <person name="Yang S."/>
            <person name="Bolund L."/>
            <person name="Kristiansen K."/>
            <person name="Zheng H."/>
            <person name="Li S."/>
            <person name="Zhang X."/>
            <person name="Yang H."/>
            <person name="Wang J."/>
            <person name="Sun R."/>
            <person name="Zhang B."/>
            <person name="Jiang S."/>
            <person name="Wang J."/>
            <person name="Du Y."/>
            <person name="Li S."/>
        </authorList>
    </citation>
    <scope>NUCLEOTIDE SEQUENCE [LARGE SCALE GENOMIC DNA]</scope>
    <source>
        <strain evidence="3">cv. 9930</strain>
    </source>
</reference>
<evidence type="ECO:0000313" key="3">
    <source>
        <dbReference type="Proteomes" id="UP000029981"/>
    </source>
</evidence>
<dbReference type="Proteomes" id="UP000029981">
    <property type="component" value="Chromosome 3"/>
</dbReference>
<evidence type="ECO:0000313" key="2">
    <source>
        <dbReference type="EMBL" id="KGN56587.1"/>
    </source>
</evidence>
<gene>
    <name evidence="2" type="ORF">Csa_3G125540</name>
</gene>
<keyword evidence="3" id="KW-1185">Reference proteome</keyword>
<reference evidence="2 3" key="2">
    <citation type="journal article" date="2009" name="PLoS ONE">
        <title>An integrated genetic and cytogenetic map of the cucumber genome.</title>
        <authorList>
            <person name="Ren Y."/>
            <person name="Zhang Z."/>
            <person name="Liu J."/>
            <person name="Staub J.E."/>
            <person name="Han Y."/>
            <person name="Cheng Z."/>
            <person name="Li X."/>
            <person name="Lu J."/>
            <person name="Miao H."/>
            <person name="Kang H."/>
            <person name="Xie B."/>
            <person name="Gu X."/>
            <person name="Wang X."/>
            <person name="Du Y."/>
            <person name="Jin W."/>
            <person name="Huang S."/>
        </authorList>
    </citation>
    <scope>NUCLEOTIDE SEQUENCE [LARGE SCALE GENOMIC DNA]</scope>
    <source>
        <strain evidence="3">cv. 9930</strain>
    </source>
</reference>
<dbReference type="EMBL" id="CM002924">
    <property type="protein sequence ID" value="KGN56587.1"/>
    <property type="molecule type" value="Genomic_DNA"/>
</dbReference>
<organism evidence="2 3">
    <name type="scientific">Cucumis sativus</name>
    <name type="common">Cucumber</name>
    <dbReference type="NCBI Taxonomy" id="3659"/>
    <lineage>
        <taxon>Eukaryota</taxon>
        <taxon>Viridiplantae</taxon>
        <taxon>Streptophyta</taxon>
        <taxon>Embryophyta</taxon>
        <taxon>Tracheophyta</taxon>
        <taxon>Spermatophyta</taxon>
        <taxon>Magnoliopsida</taxon>
        <taxon>eudicotyledons</taxon>
        <taxon>Gunneridae</taxon>
        <taxon>Pentapetalae</taxon>
        <taxon>rosids</taxon>
        <taxon>fabids</taxon>
        <taxon>Cucurbitales</taxon>
        <taxon>Cucurbitaceae</taxon>
        <taxon>Benincaseae</taxon>
        <taxon>Cucumis</taxon>
    </lineage>
</organism>
<reference evidence="2 3" key="4">
    <citation type="journal article" date="2011" name="BMC Genomics">
        <title>RNA-Seq improves annotation of protein-coding genes in the cucumber genome.</title>
        <authorList>
            <person name="Li Z."/>
            <person name="Zhang Z."/>
            <person name="Yan P."/>
            <person name="Huang S."/>
            <person name="Fei Z."/>
            <person name="Lin K."/>
        </authorList>
    </citation>
    <scope>NUCLEOTIDE SEQUENCE [LARGE SCALE GENOMIC DNA]</scope>
    <source>
        <strain evidence="3">cv. 9930</strain>
    </source>
</reference>
<accession>A0A0A0L7L5</accession>
<dbReference type="AlphaFoldDB" id="A0A0A0L7L5"/>